<feature type="signal peptide" evidence="3">
    <location>
        <begin position="1"/>
        <end position="24"/>
    </location>
</feature>
<reference evidence="4" key="1">
    <citation type="journal article" date="2023" name="Plant J.">
        <title>The genome of the king protea, Protea cynaroides.</title>
        <authorList>
            <person name="Chang J."/>
            <person name="Duong T.A."/>
            <person name="Schoeman C."/>
            <person name="Ma X."/>
            <person name="Roodt D."/>
            <person name="Barker N."/>
            <person name="Li Z."/>
            <person name="Van de Peer Y."/>
            <person name="Mizrachi E."/>
        </authorList>
    </citation>
    <scope>NUCLEOTIDE SEQUENCE</scope>
    <source>
        <tissue evidence="4">Young leaves</tissue>
    </source>
</reference>
<comment type="caution">
    <text evidence="4">The sequence shown here is derived from an EMBL/GenBank/DDBJ whole genome shotgun (WGS) entry which is preliminary data.</text>
</comment>
<comment type="similarity">
    <text evidence="1">Belongs to the STIG1 family.</text>
</comment>
<dbReference type="OrthoDB" id="1841769at2759"/>
<dbReference type="PANTHER" id="PTHR33227">
    <property type="entry name" value="STIGMA-SPECIFIC STIG1-LIKE PROTEIN 3"/>
    <property type="match status" value="1"/>
</dbReference>
<evidence type="ECO:0000256" key="1">
    <source>
        <dbReference type="ARBA" id="ARBA00006010"/>
    </source>
</evidence>
<dbReference type="Pfam" id="PF04885">
    <property type="entry name" value="Stig1"/>
    <property type="match status" value="1"/>
</dbReference>
<organism evidence="4 5">
    <name type="scientific">Protea cynaroides</name>
    <dbReference type="NCBI Taxonomy" id="273540"/>
    <lineage>
        <taxon>Eukaryota</taxon>
        <taxon>Viridiplantae</taxon>
        <taxon>Streptophyta</taxon>
        <taxon>Embryophyta</taxon>
        <taxon>Tracheophyta</taxon>
        <taxon>Spermatophyta</taxon>
        <taxon>Magnoliopsida</taxon>
        <taxon>Proteales</taxon>
        <taxon>Proteaceae</taxon>
        <taxon>Protea</taxon>
    </lineage>
</organism>
<name>A0A9Q0L2N1_9MAGN</name>
<accession>A0A9Q0L2N1</accession>
<evidence type="ECO:0000313" key="5">
    <source>
        <dbReference type="Proteomes" id="UP001141806"/>
    </source>
</evidence>
<evidence type="ECO:0008006" key="6">
    <source>
        <dbReference type="Google" id="ProtNLM"/>
    </source>
</evidence>
<sequence length="152" mass="17272">MRTMKIFFCITIVMALAAFILIAANNRKEEEPAPVKSDDHHSSPANQQFIPLKRVSRFLAEQKNPRAADHCNKDNDVCYDEEGQQSTCCNNKCVNLTSDSRYCGACKNKCHYTHTCCNGECVDLSFDKRHCGICFNKCITRDFCLYGMCDYA</sequence>
<gene>
    <name evidence="4" type="ORF">NE237_032200</name>
</gene>
<protein>
    <recommendedName>
        <fullName evidence="6">Stigma-specific Stig1 family protein</fullName>
    </recommendedName>
</protein>
<dbReference type="PANTHER" id="PTHR33227:SF18">
    <property type="entry name" value="STIGMA-SPECIFIC STIG1-LIKE PROTEIN 3"/>
    <property type="match status" value="1"/>
</dbReference>
<evidence type="ECO:0000313" key="4">
    <source>
        <dbReference type="EMBL" id="KAJ4981363.1"/>
    </source>
</evidence>
<evidence type="ECO:0000256" key="3">
    <source>
        <dbReference type="SAM" id="SignalP"/>
    </source>
</evidence>
<dbReference type="AlphaFoldDB" id="A0A9Q0L2N1"/>
<dbReference type="InterPro" id="IPR006969">
    <property type="entry name" value="Stig-like"/>
</dbReference>
<proteinExistence type="inferred from homology"/>
<dbReference type="Proteomes" id="UP001141806">
    <property type="component" value="Unassembled WGS sequence"/>
</dbReference>
<feature type="chain" id="PRO_5040278877" description="Stigma-specific Stig1 family protein" evidence="3">
    <location>
        <begin position="25"/>
        <end position="152"/>
    </location>
</feature>
<dbReference type="EMBL" id="JAMYWD010000001">
    <property type="protein sequence ID" value="KAJ4981363.1"/>
    <property type="molecule type" value="Genomic_DNA"/>
</dbReference>
<keyword evidence="5" id="KW-1185">Reference proteome</keyword>
<keyword evidence="2 3" id="KW-0732">Signal</keyword>
<evidence type="ECO:0000256" key="2">
    <source>
        <dbReference type="ARBA" id="ARBA00022729"/>
    </source>
</evidence>